<organism evidence="2 3">
    <name type="scientific">Vagococcus allomyrinae</name>
    <dbReference type="NCBI Taxonomy" id="2794353"/>
    <lineage>
        <taxon>Bacteria</taxon>
        <taxon>Bacillati</taxon>
        <taxon>Bacillota</taxon>
        <taxon>Bacilli</taxon>
        <taxon>Lactobacillales</taxon>
        <taxon>Enterococcaceae</taxon>
        <taxon>Vagococcus</taxon>
    </lineage>
</organism>
<evidence type="ECO:0000313" key="2">
    <source>
        <dbReference type="EMBL" id="MBP1041373.1"/>
    </source>
</evidence>
<keyword evidence="3" id="KW-1185">Reference proteome</keyword>
<protein>
    <submittedName>
        <fullName evidence="2">Protein phosphatase 2C domain-containing protein</fullName>
    </submittedName>
</protein>
<evidence type="ECO:0000259" key="1">
    <source>
        <dbReference type="Pfam" id="PF13672"/>
    </source>
</evidence>
<proteinExistence type="predicted"/>
<feature type="domain" description="PPM-type phosphatase" evidence="1">
    <location>
        <begin position="23"/>
        <end position="226"/>
    </location>
</feature>
<dbReference type="EMBL" id="JAEEGA010000006">
    <property type="protein sequence ID" value="MBP1041373.1"/>
    <property type="molecule type" value="Genomic_DNA"/>
</dbReference>
<sequence length="287" mass="32675">MMTYTSLSDQGNDQNEDVVLATPLFGFVIDGASGLYPEKMTNYASDAQWFSQSLSQLLLSSLSDLSKPIATHVQVACDVLLADYQRMARQKKLAVDSEQLPNATLSILRFNEIVNQLEVFQLGDSPILIEQQGKLIILDDEVLEQNDQRVLTKMLSIAKERQISPKEARPFIQELLRENRRKRNTSAGYWILDPTGRGIEGAKARTYPLDQVTRLAIMSDGLWEAYDILKLFDSPQLLFERLFAAEGLVSLIDEMRVIQKSDPHFYQYPRFKMMDDASVLRYLVTTV</sequence>
<gene>
    <name evidence="2" type="ORF">I6N95_10185</name>
</gene>
<accession>A0A940PCA9</accession>
<dbReference type="Proteomes" id="UP000674938">
    <property type="component" value="Unassembled WGS sequence"/>
</dbReference>
<dbReference type="InterPro" id="IPR001932">
    <property type="entry name" value="PPM-type_phosphatase-like_dom"/>
</dbReference>
<evidence type="ECO:0000313" key="3">
    <source>
        <dbReference type="Proteomes" id="UP000674938"/>
    </source>
</evidence>
<dbReference type="AlphaFoldDB" id="A0A940PCA9"/>
<dbReference type="InterPro" id="IPR036457">
    <property type="entry name" value="PPM-type-like_dom_sf"/>
</dbReference>
<comment type="caution">
    <text evidence="2">The sequence shown here is derived from an EMBL/GenBank/DDBJ whole genome shotgun (WGS) entry which is preliminary data.</text>
</comment>
<dbReference type="SUPFAM" id="SSF81606">
    <property type="entry name" value="PP2C-like"/>
    <property type="match status" value="1"/>
</dbReference>
<dbReference type="Gene3D" id="3.60.40.10">
    <property type="entry name" value="PPM-type phosphatase domain"/>
    <property type="match status" value="1"/>
</dbReference>
<reference evidence="2" key="1">
    <citation type="submission" date="2020-12" db="EMBL/GenBank/DDBJ databases">
        <title>Vagococcus allomyrinae sp. nov. and Enterococcus lavae sp. nov., isolated from the larvae of Allomyrina dichotoma.</title>
        <authorList>
            <person name="Lee S.D."/>
        </authorList>
    </citation>
    <scope>NUCLEOTIDE SEQUENCE</scope>
    <source>
        <strain evidence="2">BWB3-3</strain>
    </source>
</reference>
<dbReference type="RefSeq" id="WP_209527265.1">
    <property type="nucleotide sequence ID" value="NZ_JAEEGA010000006.1"/>
</dbReference>
<dbReference type="Pfam" id="PF13672">
    <property type="entry name" value="PP2C_2"/>
    <property type="match status" value="1"/>
</dbReference>
<name>A0A940PCA9_9ENTE</name>